<dbReference type="OrthoDB" id="8371646at2"/>
<sequence>MASSSENSSLPQLISGLVEDITGLFRKEINLAKTEAAEKMSSAITGVEAFAAGLVFAIAAIGVLLAALVRGLTAFLVTRGMSEPSADAISSVVVGITVALVAWGLMSRGLTAFRGNNLNLDRTSASLKRDAQIIKERT</sequence>
<evidence type="ECO:0000313" key="3">
    <source>
        <dbReference type="Proteomes" id="UP000046176"/>
    </source>
</evidence>
<proteinExistence type="predicted"/>
<feature type="transmembrane region" description="Helical" evidence="1">
    <location>
        <begin position="49"/>
        <end position="68"/>
    </location>
</feature>
<keyword evidence="1" id="KW-0812">Transmembrane</keyword>
<evidence type="ECO:0000313" key="2">
    <source>
        <dbReference type="EMBL" id="CDZ41468.1"/>
    </source>
</evidence>
<gene>
    <name evidence="2" type="ORF">NGAL_HAMBI1145_59090</name>
</gene>
<protein>
    <submittedName>
        <fullName evidence="2">Nutrient deprivation-induced protein</fullName>
    </submittedName>
</protein>
<keyword evidence="1" id="KW-0472">Membrane</keyword>
<dbReference type="Proteomes" id="UP000046176">
    <property type="component" value="Unassembled WGS sequence"/>
</dbReference>
<accession>A0A0T7G2K9</accession>
<feature type="transmembrane region" description="Helical" evidence="1">
    <location>
        <begin position="88"/>
        <end position="106"/>
    </location>
</feature>
<keyword evidence="1" id="KW-1133">Transmembrane helix</keyword>
<dbReference type="AlphaFoldDB" id="A0A0T7G2K9"/>
<name>A0A0T7G2K9_NEOGA</name>
<reference evidence="2 3" key="1">
    <citation type="submission" date="2014-08" db="EMBL/GenBank/DDBJ databases">
        <authorList>
            <person name="Chen Y.-H."/>
        </authorList>
    </citation>
    <scope>NUCLEOTIDE SEQUENCE [LARGE SCALE GENOMIC DNA]</scope>
</reference>
<dbReference type="Pfam" id="PF07332">
    <property type="entry name" value="Phage_holin_3_6"/>
    <property type="match status" value="1"/>
</dbReference>
<dbReference type="InterPro" id="IPR009937">
    <property type="entry name" value="Phage_holin_3_6"/>
</dbReference>
<organism evidence="2 3">
    <name type="scientific">Neorhizobium galegae bv. officinalis</name>
    <dbReference type="NCBI Taxonomy" id="323656"/>
    <lineage>
        <taxon>Bacteria</taxon>
        <taxon>Pseudomonadati</taxon>
        <taxon>Pseudomonadota</taxon>
        <taxon>Alphaproteobacteria</taxon>
        <taxon>Hyphomicrobiales</taxon>
        <taxon>Rhizobiaceae</taxon>
        <taxon>Rhizobium/Agrobacterium group</taxon>
        <taxon>Neorhizobium</taxon>
    </lineage>
</organism>
<dbReference type="EMBL" id="CCRH01000033">
    <property type="protein sequence ID" value="CDZ41468.1"/>
    <property type="molecule type" value="Genomic_DNA"/>
</dbReference>
<evidence type="ECO:0000256" key="1">
    <source>
        <dbReference type="SAM" id="Phobius"/>
    </source>
</evidence>
<dbReference type="RefSeq" id="WP_046669623.1">
    <property type="nucleotide sequence ID" value="NZ_CCRH01000033.1"/>
</dbReference>